<reference evidence="2" key="3">
    <citation type="submission" date="2025-09" db="UniProtKB">
        <authorList>
            <consortium name="Ensembl"/>
        </authorList>
    </citation>
    <scope>IDENTIFICATION</scope>
</reference>
<reference evidence="2" key="2">
    <citation type="submission" date="2025-08" db="UniProtKB">
        <authorList>
            <consortium name="Ensembl"/>
        </authorList>
    </citation>
    <scope>IDENTIFICATION</scope>
</reference>
<protein>
    <submittedName>
        <fullName evidence="2">Uncharacterized protein</fullName>
    </submittedName>
</protein>
<evidence type="ECO:0000313" key="3">
    <source>
        <dbReference type="Proteomes" id="UP000472264"/>
    </source>
</evidence>
<proteinExistence type="predicted"/>
<organism evidence="2 3">
    <name type="scientific">Echeneis naucrates</name>
    <name type="common">Live sharksucker</name>
    <dbReference type="NCBI Taxonomy" id="173247"/>
    <lineage>
        <taxon>Eukaryota</taxon>
        <taxon>Metazoa</taxon>
        <taxon>Chordata</taxon>
        <taxon>Craniata</taxon>
        <taxon>Vertebrata</taxon>
        <taxon>Euteleostomi</taxon>
        <taxon>Actinopterygii</taxon>
        <taxon>Neopterygii</taxon>
        <taxon>Teleostei</taxon>
        <taxon>Neoteleostei</taxon>
        <taxon>Acanthomorphata</taxon>
        <taxon>Carangaria</taxon>
        <taxon>Carangiformes</taxon>
        <taxon>Echeneidae</taxon>
        <taxon>Echeneis</taxon>
    </lineage>
</organism>
<evidence type="ECO:0000313" key="2">
    <source>
        <dbReference type="Ensembl" id="ENSENLP00000054710.1"/>
    </source>
</evidence>
<reference evidence="2" key="1">
    <citation type="submission" date="2021-04" db="EMBL/GenBank/DDBJ databases">
        <authorList>
            <consortium name="Wellcome Sanger Institute Data Sharing"/>
        </authorList>
    </citation>
    <scope>NUCLEOTIDE SEQUENCE [LARGE SCALE GENOMIC DNA]</scope>
</reference>
<evidence type="ECO:0000256" key="1">
    <source>
        <dbReference type="SAM" id="MobiDB-lite"/>
    </source>
</evidence>
<name>A0A665XE13_ECHNA</name>
<feature type="region of interest" description="Disordered" evidence="1">
    <location>
        <begin position="66"/>
        <end position="100"/>
    </location>
</feature>
<keyword evidence="3" id="KW-1185">Reference proteome</keyword>
<dbReference type="AlphaFoldDB" id="A0A665XE13"/>
<dbReference type="Proteomes" id="UP000472264">
    <property type="component" value="Chromosome 17"/>
</dbReference>
<dbReference type="Ensembl" id="ENSENLT00000056001.1">
    <property type="protein sequence ID" value="ENSENLP00000054710.1"/>
    <property type="gene ID" value="ENSENLG00000022790.1"/>
</dbReference>
<sequence>MWRNLQPSVVLLLSRSPFCLNMNKNNKLCRMAAVIYFPSIHDKEAESQKIWPQFDSEPKELAPLRRTSAADSLNQEGHHAVGPNYSSTARQPDAPPALTPSGCVSVSDYRPLEAFGAPAAEEPGPAEWTEEDEICEHLIRLKEIELLAMMGETFGILKRKEKTAMTRTRRKRK</sequence>
<accession>A0A665XE13</accession>
<dbReference type="InParanoid" id="A0A665XE13"/>